<dbReference type="RefSeq" id="WP_116651779.1">
    <property type="nucleotide sequence ID" value="NZ_QUZK01000051.1"/>
</dbReference>
<evidence type="ECO:0000313" key="1">
    <source>
        <dbReference type="EMBL" id="RFF29224.1"/>
    </source>
</evidence>
<keyword evidence="2" id="KW-1185">Reference proteome</keyword>
<gene>
    <name evidence="1" type="ORF">DZC52_14055</name>
</gene>
<reference evidence="1 2" key="1">
    <citation type="submission" date="2018-08" db="EMBL/GenBank/DDBJ databases">
        <title>Wenzhouxiangella salilacus sp. nov., a novel bacterium isolated from a saline lake in Xinjiang Province, China.</title>
        <authorList>
            <person name="Han S."/>
        </authorList>
    </citation>
    <scope>NUCLEOTIDE SEQUENCE [LARGE SCALE GENOMIC DNA]</scope>
    <source>
        <strain evidence="1 2">XDB06</strain>
    </source>
</reference>
<organism evidence="1 2">
    <name type="scientific">Wenzhouxiangella sediminis</name>
    <dbReference type="NCBI Taxonomy" id="1792836"/>
    <lineage>
        <taxon>Bacteria</taxon>
        <taxon>Pseudomonadati</taxon>
        <taxon>Pseudomonadota</taxon>
        <taxon>Gammaproteobacteria</taxon>
        <taxon>Chromatiales</taxon>
        <taxon>Wenzhouxiangellaceae</taxon>
        <taxon>Wenzhouxiangella</taxon>
    </lineage>
</organism>
<dbReference type="EMBL" id="QUZK01000051">
    <property type="protein sequence ID" value="RFF29224.1"/>
    <property type="molecule type" value="Genomic_DNA"/>
</dbReference>
<dbReference type="Pfam" id="PF05119">
    <property type="entry name" value="Terminase_4"/>
    <property type="match status" value="1"/>
</dbReference>
<dbReference type="InterPro" id="IPR006448">
    <property type="entry name" value="Phage_term_ssu_P27"/>
</dbReference>
<evidence type="ECO:0000313" key="2">
    <source>
        <dbReference type="Proteomes" id="UP000260351"/>
    </source>
</evidence>
<dbReference type="OrthoDB" id="7595322at2"/>
<comment type="caution">
    <text evidence="1">The sequence shown here is derived from an EMBL/GenBank/DDBJ whole genome shotgun (WGS) entry which is preliminary data.</text>
</comment>
<sequence length="104" mass="11805">MTESKVVPFKSARPPSELSSEARKLWSEILADYEIDDAGGLAMLRQLCETLDRLRECQKALKADGLTVKGYRGQPRPHPLLKTESECRRQMLACYRALNLDPLE</sequence>
<accession>A0A3E1K6C9</accession>
<dbReference type="AlphaFoldDB" id="A0A3E1K6C9"/>
<dbReference type="Proteomes" id="UP000260351">
    <property type="component" value="Unassembled WGS sequence"/>
</dbReference>
<name>A0A3E1K6C9_9GAMM</name>
<evidence type="ECO:0008006" key="3">
    <source>
        <dbReference type="Google" id="ProtNLM"/>
    </source>
</evidence>
<protein>
    <recommendedName>
        <fullName evidence="3">Phage terminase small subunit P27 family</fullName>
    </recommendedName>
</protein>
<proteinExistence type="predicted"/>